<evidence type="ECO:0000256" key="3">
    <source>
        <dbReference type="SAM" id="Coils"/>
    </source>
</evidence>
<dbReference type="EMBL" id="CM029054">
    <property type="protein sequence ID" value="KAG2543225.1"/>
    <property type="molecule type" value="Genomic_DNA"/>
</dbReference>
<dbReference type="AlphaFoldDB" id="A0A8T0N294"/>
<dbReference type="PANTHER" id="PTHR22975">
    <property type="entry name" value="UBIQUITIN SPECIFIC PROTEINASE"/>
    <property type="match status" value="1"/>
</dbReference>
<dbReference type="Proteomes" id="UP000823388">
    <property type="component" value="Chromosome 9N"/>
</dbReference>
<accession>A0A8T0N294</accession>
<protein>
    <recommendedName>
        <fullName evidence="5">DUF629 domain-containing protein</fullName>
    </recommendedName>
</protein>
<sequence>MDALLSWLYAGSSIGEQLLCWNHMLEERSNQGIDLLRALEREFNSLQNLCERKLEQLRNEEALISVESIFAGEQAKRNRRGQFIGYEELLRKRQGVLLERNAEELTNSSRYELDAVSAILKEVHTSHFGYDEALSSMAPRLCDFDGLDGEEWNMHGLMHSNSNDAVVEMIVSKMKEQITMELSKIDAKIMRNVAVMHQLEHELGRSYSLDYRMILVPLMKSFLQTYLEELVDKDARERSDAAREAFLAELALDAKKNASKGGDMKQYHEKSKDKKKLKDSRRSKDLKDSSWSDQYLVCEDSADEETREKFQLVADCDDLDCKLSTSDDYFNEQEEELRRRVQLEAEERKLEETLEYQRRIEEETKQKHLAEQFRSTYASSVVGTAGLLSTGNLNRAQDNRESASTNSSFAYLEGIKFGDFRYSEVPLREHSNYTENNFREKHNGLDTPGAHALTSSDMSVSKLTLRTNGIWKNAQHTKAQGNPSFQKSRKSTSEAQKKYAQGCWLWCYALYKLGSIIVIHNFNI</sequence>
<evidence type="ECO:0000256" key="2">
    <source>
        <dbReference type="ARBA" id="ARBA00022801"/>
    </source>
</evidence>
<gene>
    <name evidence="6" type="ORF">PVAP13_9NG734500</name>
</gene>
<reference evidence="6" key="1">
    <citation type="submission" date="2020-05" db="EMBL/GenBank/DDBJ databases">
        <title>WGS assembly of Panicum virgatum.</title>
        <authorList>
            <person name="Lovell J.T."/>
            <person name="Jenkins J."/>
            <person name="Shu S."/>
            <person name="Juenger T.E."/>
            <person name="Schmutz J."/>
        </authorList>
    </citation>
    <scope>NUCLEOTIDE SEQUENCE</scope>
    <source>
        <strain evidence="6">AP13</strain>
    </source>
</reference>
<keyword evidence="7" id="KW-1185">Reference proteome</keyword>
<keyword evidence="1" id="KW-0833">Ubl conjugation pathway</keyword>
<keyword evidence="2" id="KW-0378">Hydrolase</keyword>
<feature type="coiled-coil region" evidence="3">
    <location>
        <begin position="331"/>
        <end position="363"/>
    </location>
</feature>
<dbReference type="GO" id="GO:0016787">
    <property type="term" value="F:hydrolase activity"/>
    <property type="evidence" value="ECO:0007669"/>
    <property type="project" value="UniProtKB-KW"/>
</dbReference>
<feature type="domain" description="DUF629" evidence="5">
    <location>
        <begin position="2"/>
        <end position="162"/>
    </location>
</feature>
<dbReference type="PANTHER" id="PTHR22975:SF9">
    <property type="entry name" value="ECHINUS SPLICE FORM 3"/>
    <property type="match status" value="1"/>
</dbReference>
<organism evidence="6 7">
    <name type="scientific">Panicum virgatum</name>
    <name type="common">Blackwell switchgrass</name>
    <dbReference type="NCBI Taxonomy" id="38727"/>
    <lineage>
        <taxon>Eukaryota</taxon>
        <taxon>Viridiplantae</taxon>
        <taxon>Streptophyta</taxon>
        <taxon>Embryophyta</taxon>
        <taxon>Tracheophyta</taxon>
        <taxon>Spermatophyta</taxon>
        <taxon>Magnoliopsida</taxon>
        <taxon>Liliopsida</taxon>
        <taxon>Poales</taxon>
        <taxon>Poaceae</taxon>
        <taxon>PACMAD clade</taxon>
        <taxon>Panicoideae</taxon>
        <taxon>Panicodae</taxon>
        <taxon>Paniceae</taxon>
        <taxon>Panicinae</taxon>
        <taxon>Panicum</taxon>
        <taxon>Panicum sect. Hiantes</taxon>
    </lineage>
</organism>
<evidence type="ECO:0000256" key="4">
    <source>
        <dbReference type="SAM" id="MobiDB-lite"/>
    </source>
</evidence>
<evidence type="ECO:0000313" key="7">
    <source>
        <dbReference type="Proteomes" id="UP000823388"/>
    </source>
</evidence>
<feature type="compositionally biased region" description="Basic and acidic residues" evidence="4">
    <location>
        <begin position="259"/>
        <end position="272"/>
    </location>
</feature>
<feature type="coiled-coil region" evidence="3">
    <location>
        <begin position="36"/>
        <end position="63"/>
    </location>
</feature>
<dbReference type="InterPro" id="IPR006865">
    <property type="entry name" value="DUF629"/>
</dbReference>
<proteinExistence type="predicted"/>
<dbReference type="InterPro" id="IPR052398">
    <property type="entry name" value="Ubiquitin_hydrolase_53/54"/>
</dbReference>
<comment type="caution">
    <text evidence="6">The sequence shown here is derived from an EMBL/GenBank/DDBJ whole genome shotgun (WGS) entry which is preliminary data.</text>
</comment>
<dbReference type="Pfam" id="PF04780">
    <property type="entry name" value="DUF629"/>
    <property type="match status" value="1"/>
</dbReference>
<evidence type="ECO:0000313" key="6">
    <source>
        <dbReference type="EMBL" id="KAG2543225.1"/>
    </source>
</evidence>
<evidence type="ECO:0000256" key="1">
    <source>
        <dbReference type="ARBA" id="ARBA00022786"/>
    </source>
</evidence>
<feature type="region of interest" description="Disordered" evidence="4">
    <location>
        <begin position="259"/>
        <end position="285"/>
    </location>
</feature>
<keyword evidence="3" id="KW-0175">Coiled coil</keyword>
<name>A0A8T0N294_PANVG</name>
<evidence type="ECO:0000259" key="5">
    <source>
        <dbReference type="Pfam" id="PF04780"/>
    </source>
</evidence>